<organism evidence="3 4">
    <name type="scientific">Photobacterium atrarenae</name>
    <dbReference type="NCBI Taxonomy" id="865757"/>
    <lineage>
        <taxon>Bacteria</taxon>
        <taxon>Pseudomonadati</taxon>
        <taxon>Pseudomonadota</taxon>
        <taxon>Gammaproteobacteria</taxon>
        <taxon>Vibrionales</taxon>
        <taxon>Vibrionaceae</taxon>
        <taxon>Photobacterium</taxon>
    </lineage>
</organism>
<proteinExistence type="predicted"/>
<evidence type="ECO:0000259" key="2">
    <source>
        <dbReference type="Pfam" id="PF02311"/>
    </source>
</evidence>
<accession>A0ABY5GLM9</accession>
<dbReference type="InterPro" id="IPR011051">
    <property type="entry name" value="RmlC_Cupin_sf"/>
</dbReference>
<evidence type="ECO:0000313" key="4">
    <source>
        <dbReference type="Proteomes" id="UP001057998"/>
    </source>
</evidence>
<protein>
    <submittedName>
        <fullName evidence="3">AraC family ligand binding domain-containing protein</fullName>
    </submittedName>
</protein>
<gene>
    <name evidence="3" type="ORF">NNL38_23955</name>
</gene>
<reference evidence="3" key="1">
    <citation type="submission" date="2022-07" db="EMBL/GenBank/DDBJ databases">
        <title>Genome sequencing of Photobacterium atrarenae GJH2-4.</title>
        <authorList>
            <person name="Park S.-J."/>
        </authorList>
    </citation>
    <scope>NUCLEOTIDE SEQUENCE</scope>
    <source>
        <strain evidence="3">GJH2-4</strain>
    </source>
</reference>
<feature type="domain" description="AraC-type arabinose-binding/dimerisation" evidence="2">
    <location>
        <begin position="28"/>
        <end position="112"/>
    </location>
</feature>
<name>A0ABY5GLM9_9GAMM</name>
<dbReference type="Pfam" id="PF02311">
    <property type="entry name" value="AraC_binding"/>
    <property type="match status" value="1"/>
</dbReference>
<dbReference type="InterPro" id="IPR003313">
    <property type="entry name" value="AraC-bd"/>
</dbReference>
<dbReference type="Proteomes" id="UP001057998">
    <property type="component" value="Chromosome 2"/>
</dbReference>
<evidence type="ECO:0000256" key="1">
    <source>
        <dbReference type="ARBA" id="ARBA00023125"/>
    </source>
</evidence>
<sequence length="225" mass="24856">MKQAIEFSHTLQQFLHVGARRKSHISYMIVVHEGAALIRLGKQEFLVPKGKGFWIPFNCLHALTVLPSTRYDTVKFSARLTTPQCQEAGFFAVSPLIKALLSELQRHQSKQTFQTTPGVEKNLLNVMADQVTALAVHTNAISPDLPQTEIAQLTRLMKGDKIAEPSALDVHLGCSVNEFEACLTMREALRLSRSGRKLDQIAEALNISPQTLVALAQPILGHPLS</sequence>
<keyword evidence="1" id="KW-0238">DNA-binding</keyword>
<dbReference type="EMBL" id="CP101509">
    <property type="protein sequence ID" value="UTV30046.1"/>
    <property type="molecule type" value="Genomic_DNA"/>
</dbReference>
<dbReference type="RefSeq" id="WP_255391387.1">
    <property type="nucleotide sequence ID" value="NZ_CP101509.1"/>
</dbReference>
<dbReference type="SUPFAM" id="SSF51182">
    <property type="entry name" value="RmlC-like cupins"/>
    <property type="match status" value="1"/>
</dbReference>
<keyword evidence="4" id="KW-1185">Reference proteome</keyword>
<evidence type="ECO:0000313" key="3">
    <source>
        <dbReference type="EMBL" id="UTV30046.1"/>
    </source>
</evidence>